<dbReference type="Pfam" id="PF17867">
    <property type="entry name" value="AAA_lid_7"/>
    <property type="match status" value="3"/>
</dbReference>
<dbReference type="PROSITE" id="PS50234">
    <property type="entry name" value="VWFA"/>
    <property type="match status" value="1"/>
</dbReference>
<dbReference type="CDD" id="cd00009">
    <property type="entry name" value="AAA"/>
    <property type="match status" value="3"/>
</dbReference>
<dbReference type="FunFam" id="3.40.50.300:FF:000142">
    <property type="entry name" value="Midasin"/>
    <property type="match status" value="3"/>
</dbReference>
<dbReference type="GO" id="GO:0016887">
    <property type="term" value="F:ATP hydrolysis activity"/>
    <property type="evidence" value="ECO:0007669"/>
    <property type="project" value="InterPro"/>
</dbReference>
<protein>
    <recommendedName>
        <fullName evidence="4 9">Midasin</fullName>
    </recommendedName>
</protein>
<dbReference type="Pfam" id="PF17865">
    <property type="entry name" value="AAA_lid_5"/>
    <property type="match status" value="1"/>
</dbReference>
<dbReference type="Proteomes" id="UP000247409">
    <property type="component" value="Unassembled WGS sequence"/>
</dbReference>
<evidence type="ECO:0000256" key="10">
    <source>
        <dbReference type="SAM" id="MobiDB-lite"/>
    </source>
</evidence>
<evidence type="ECO:0000256" key="2">
    <source>
        <dbReference type="ARBA" id="ARBA00004642"/>
    </source>
</evidence>
<dbReference type="GO" id="GO:0000055">
    <property type="term" value="P:ribosomal large subunit export from nucleus"/>
    <property type="evidence" value="ECO:0007669"/>
    <property type="project" value="TreeGrafter"/>
</dbReference>
<feature type="compositionally biased region" description="Basic and acidic residues" evidence="10">
    <location>
        <begin position="4805"/>
        <end position="4814"/>
    </location>
</feature>
<feature type="compositionally biased region" description="Basic and acidic residues" evidence="10">
    <location>
        <begin position="4608"/>
        <end position="4622"/>
    </location>
</feature>
<feature type="compositionally biased region" description="Acidic residues" evidence="10">
    <location>
        <begin position="4626"/>
        <end position="4640"/>
    </location>
</feature>
<sequence length="5424" mass="605651">MENDAEMTPLPQESQPLYAVWDVLHDAIPDLPKFSSIPTSHVLAKAFANPLLTPLHVYRAASLLREGVLREIVQFLTFEGTHAASTAVRLMVIMRGLPGNLELAHMFLQQNAHSFSQFEPRTLTFLAFICGPQLQTQFDWSPVIEQATENECPEAKLALSCLFEVNVHEPMEPLPHLTTWDNEKSHAKQPSFWRELRWASLARALSLASDPVLCHSGQDSKKDIVEALPSSYGGVATHYVRLCGIMTRRRSVPQVLKYANTTHTEDRKSADEKELTPSVVITKTIRHALKDVGVYLSYGKSFVLEGPTGCGKTTILSHLAKETLYDDAKPLHVSKTPGVTFIQMDSAMVSTDGDSFVSLVGEVVPLPAGGGFTWRAGPIGLAAQRGEWLIFENISRGDYNMSSALAVILQLANAEPGDLLDAPGRGEPIRIARGFRCIATRTTSQRDGDDSWEPPGGWKTWKRVRMQGLSTCEKVDLLKVRFSSIQDCIDRVVSAVERTAAYAENNMNALMRYPTMRETVRICHRLESTRKAKKALSVEDAIAESYDVLGANCHSNAEHDNVLRILAESWSLNVEIARDLCLRHQPQLVSDNNLLRIGRGSFSRASKLRKRFQARLALNGHTTRLLEKGLRCLQMKEHMLLVGETGSGKTSIIQELASMLNHELVVVNLSRQSDIGDLIGGFKPVELEDALSALGRRFEGLFCQVMSKQKNARFLDAVQRACSSRESYDRAVRLMTGALKAFPKRSLTCRLELQEEWDAVTKSLEKLRVSISPSSTVYNTKASSSVRSSSRRGDEPPRKRHRSSPQPESSMTDTEQARFSGTTGPGRSTKKLDFVYSEGVLVKAMREGKWVLLDEINLAPPELLERLVSIMDRGEVVLANEKGDIVSQSPGFSLFGAMNPPTDVGKRYLPEVLRSRFSEVFVGDVTDREDIVKLAVLRFFQLPSHNDSTGLSQDEYQVASDVTSFYIECCSLAKGGHIEDNDGRPVRYSLRAFSRMLDFAAALKAYAVDGLSTVRRILYEGALVAFCTALPMKSRTKIAQTAQSIILEKYKELTTRQSMTSLITVRGKGTQVLAVEGFPIESRRLHDAPNPPEESSFVLSSAVRRTLKDICRILLIGAPRLPILLQGPTASGKTSTVTYLARLTGNKLIRINNHEHTELSEYVGGYVATASGSLVFSEGPLVQAARSGHWVLLDELNLAPPDVLESLNRLLDDNREIFIPETGETVRAHNNFRLFATQNPPGLYGGRKELSKAFRSRFVELRVEELPDEDLFFILERRSGIPRSFTRRMIAVMRELQMKRKTSGLFSGREGFVTARDLFRWASRRPRSKEELAMHGFFLLGERSRLFSEREVVRDVIIKHTDISRQTLSDESLFSLNIYRAKLSESEESFLRSLKILSIDKDQLMESLTNIGIALTPKTKRILSLVTHCIAHDEPVLLVGATGGGKTTICSALCDAIRSRLLTINCHRHTEASDVLGGFRPVRTRNKGGAVFEWSDGPLVRAMKEGHSFLIDEINMAEDAVIERLNSVLEPQRCLLLSERGAVLSEGSLERGPEVIVGHPKFRILATMNPGGDFGKRELSPALRNRFTELWIPQPDSLQDFIPIIEDRLKHLLETASKSKTDNITGIMRCFLDECLRAQSTENGPSSGSDTKLTALAEFRVSLRDLRAWCDFVVSAVQKCDLDPVEALMHGARVVFLDGMSVGSASTRARENESKVWYLLLSLASADVVEALSKCRYTSASQIRMKSTELIDQEQSLRIDNFILYRNPRTKNRKHVSQQTRFCFDAPNAKRNVARLTRALAVTSRPILLEGPPGCGKSSLIAAMASVSGNLFVRINLSESTEMTDLIGTDAPDGSDGSFGFREGPLLNAMRQGSWVLLDELNLASQTVLEGLNSLLDHRRSLFVPETNETVIADCSFRMFGAQNPAIDGGGRRGLPNSFVNRFTRVDIVAPSSSDVLFVVQSLHSMIPADVLQRIVTCLGIMKERTANKLENNTDFGLRDALRWCDVLSGIVSKWSLDLLSHRDTNESKEYLRVSFDVSVLQGLNGKQQRSEAESVFESVFGFSWKGEVQEPSLRPGGDFGLRIGLGYLQRRDNEYCVRNVEPLGGLIHSSQLRALQAMALSVQGGWPVVLICNELQSSENTGKELVELLGMGYGKKVKTIHGCSLVDAESLVGGYSQKNISQCLRQLTSLASDLFHIMIRAAEGNTTPEKGPRNKCLMSAYWEYRDMFEKCYKSADYKSLQFNSVQSHTQKDIELFVLKAEGFMYNARRLLQDNDLGMDKVNKMNYSCMELLNVVALQDARGAPSFEWKKSDLVNAIENGEWVYVEGAQRCSPAVLDRLNPLFERPALSSQDLLKKHSCPELFRVLLAEAPSENDGTPVYMKPHPDFRVFFAVSTSSPRIENYGLSRPLLDRCLRICFESSTEGSDPDLFLPSNRQTVYNSRCWLSLSRGLFPDSRLLYAVGLVAQPNVEEVQDKCSLEKGSAVDVANSPLLRRGSDFVLAPATECVSGDIWSVEQLALTAEVGFEDLMRKTSSFSQPILHEIMATSHDSSDPGNKPIAFYRAELMSNVLKALFLGSSSGTDLMLRAMTLRSSGISRDVRAIVDELMNAAQHGLSLIPLTRDEVKEIACDRVMSAWTIDPIFAMDRLPIMMGARSSASRIAGKLRARAKAFRIEIMALYGFETAWERSISSKKSVIARAHLKSELQSGRHGKWENEVQIELICYELLASAARNLTLFRNAVQRTDGWDLFYEAEVFDMFDVLLMICNTMARDKTNKPYLLALLHRVSYLGEKLCADQDFAGLDFLHTMIPKIQAACEAIQVFSFMNQMSLMPRSRRAQLVERKLLKRLTNGQRPLLGLDEVDAIVKAAVTLSVKFTVENDQLLNRFDEIAGSTKQKTYSISDWAQAMPHFRSAVYGDYVSTMEKCFVSVIHAAEGRHEKKPKTYSLRSIVDSLCYQLRCVPAADAESLLVMQRRSWILECLETEEKNSPSSTDLDVVEGDLLLLSVLRERNAFVRGLSRDEDTDTATQLGHDPFLTTLQRKDKKPEILSTLDAVPMQAKCSYLASLWQDGAFNSIGSKFSETTDYENLAVSRTAKFLHESPVIDGSGSHRDLLYGSMAWIAIGAYRIICYVDIIQRMNGNDPSAFAQMKTVVSFESIMKFEARLKAFTSVHINRTGGDCLQSCRPVEMICEQIRTARESLKQSRSYYIYRNPEEAGFESFVDLVGKVKASVIDVISQSGFMGRAEVNGIRADPGLVQEASHLIQVCREIGKALSICGSHSHFRDISLSLRLGLEELQTGLSAYINASEQIEHSKCDWFLTKRQILSDLCLLPRAACKAATEISEAISSCAKIAPTGEALLATAQFLLQSHYIPGDPSPQYSSFLSGLVSVWKASKLRHEQEDAERESLHLLRQASQRYEIDAEAALGTSTELEQEDFCDTFNPISEEVEEGLIGISQSCEDSEPPKMKANTHAELENGFLTIDSMRFWDLHQSIFPGISFSSSNGLSIQHDVETIISFAKDLSSYVQESRFFVIGSNGLGGIWPFLCSESITRMLRGMKSVPKPQNLRTRYNFYTDSNIAEVRTASTLLLELRKAVGNIQSAVSKGNENEDHPVLSEIVSAIDRVARVTKTSTPLSIVVMGLENVLRKADEWNRLFGSRETKLTAELVAVSKLVLRWRALEMNSWPLILESRKQSFEQKATKWIFLLYDAVVTESLSQKFLEESHCRSVISTVDQFLRSSPSGEFCRRLEIVNSVSHHLLSLRGVGDVVKHIGRGLRGLCRFYKLFEEHLDKELSRGYESVLQELREFTSIVSYNPEADLGSSMEMSKQNNKHLDYFRLKAASEKTRRRMHKLCLKVDSVLRDPFYRHMTDMTSSIGLAGIDFGPPMTERESCSTQSHYIACTESILKAMLVASPAPLNSGSLTALSQVSGDSYISKFETLQRKLFLYGQNAKDSKHGSCEEASKFAFRLRCLIRERVKRLRQVCAGKDIQPKRRALVDLLRGLHKVGLSPFERRYENQSLEWICAVDPTSDEVFNATANDLYFAGVHRYQTLRNLSDSSVRSNDINSGEASRIRAFCHDLLDKACIERKELNQCYDIIQSLHCLANSLVTTRGNTSSTFHVDNDLFNDYCELILRLRKAKSDVKKIIVIIEDAVSREVDVQELMCSNETVRQTMKFYNDIGQKPLRELHTLLSLTFEAIENEPKDVGFVDLKGKRYQEMMYFDGRFQDWCEAVQCYLRSLCNTLKEVLQKAGNVSNDNIVTQLLAPLLALVQEGVSKENGEKRALFSQPSETCKALCESLHKNIEEFVRTILISAQNVMAWCAAGSTMENELEKELPTEESALEVFPRLVLKHGHQKIVRLGSDLGLSRLHSCAEKNAEILNKLISSRFCLSRTELNDIVVQQRALGGIMKEYLNSMLLPCTRKASTQHCEDLALLRTLTSLFIGLCKDGFCRPPDEDEVNDSREVETSAGAGFGDVGDGDLTGAQDVSEQIEDEEQLLGLRNETSKTAEEQKNEHGNRDGYEMQNDFEGDLEELDTGENGDSEELSDAEKQMGHENSVGENTLNEKLWDENEAEGINNPDESQHKGENDDNLENPSSNSGGWAAGERREEQNSKLKTSQEQEVGTDEEHSDSEEPKDDNESTASNQEPGLGGQENDVGQHLENMKTDKPQDLDSRNKAGEEGLESTHDVLGGEDPEANECDVRDDVSDAQAEERDAQENEAEDPSNEPMLGRDSDAIEWDENHEKKESGDGLEGIPEDPQLPEGEGEERDEDEIGSVSDVEDMDIDVNKDDTSTGDGDLEPQPERSAREDNVETTPSEPQESENAEVGTTSEKRQNVEPETTATDAMSILPGESTTEQPDQDRSTAWAAFANQGSGSLEFRGGRTETVGDQHNRSEQRDDKLHSGHTDQENATIEGDGQTMYESSRKQKGEENQRGLSTEGTNPLRISDSEDLVKKWDECISVIRDQADESLIPPRNSHDEDGADVWEFETNKTADEAPRHALGTASAEQQRPLPQDEGPESSRGEKSKSEQEKDMGGLADGQPHITEEKTLSHIPPLSPTRTDGNLVDLHNGQLEIPHPARSATNQTQQYTALSNHSPQRGEKLSYGKSTMEVDSCEGSSEPKPKHQINRRRIEDLDHAEAKGLWQALESKVSTQATTLCEQLRLVLEPTKASRMGGAYRTGKRLNMKKVIEYVASDFRRDRIWLRRVKPDKRTYDVLIAIDDSASMVESNAGIMATESLALVTTALSKLEVGRVAVASFGADAKLVRNFEEPLPISTESGAKLLRHFTFSQTETNIVNLLSFVHTHMAAANCTSELDHISLAFIISDGRLSDREEVRRHLRRLRESNVLVAFLILDQTEHEDSSIYNVKRVEYDSAGKMRVNPYMQDFPIDFYAVIQDVQSLPTTVADALRQWIEATSY</sequence>
<dbReference type="GO" id="GO:0005730">
    <property type="term" value="C:nucleolus"/>
    <property type="evidence" value="ECO:0007669"/>
    <property type="project" value="UniProtKB-SubCell"/>
</dbReference>
<feature type="compositionally biased region" description="Acidic residues" evidence="10">
    <location>
        <begin position="4767"/>
        <end position="4788"/>
    </location>
</feature>
<feature type="region of interest" description="Disordered" evidence="10">
    <location>
        <begin position="5087"/>
        <end position="5133"/>
    </location>
</feature>
<feature type="compositionally biased region" description="Polar residues" evidence="10">
    <location>
        <begin position="5087"/>
        <end position="5102"/>
    </location>
</feature>
<dbReference type="PANTHER" id="PTHR48103">
    <property type="entry name" value="MIDASIN-RELATED"/>
    <property type="match status" value="1"/>
</dbReference>
<dbReference type="Pfam" id="PF07728">
    <property type="entry name" value="AAA_5"/>
    <property type="match status" value="5"/>
</dbReference>
<dbReference type="InterPro" id="IPR002035">
    <property type="entry name" value="VWF_A"/>
</dbReference>
<feature type="compositionally biased region" description="Polar residues" evidence="10">
    <location>
        <begin position="804"/>
        <end position="826"/>
    </location>
</feature>
<dbReference type="InterPro" id="IPR003593">
    <property type="entry name" value="AAA+_ATPase"/>
</dbReference>
<comment type="function">
    <text evidence="9">Nuclear chaperone required for maturation and nuclear export of pre-60S ribosome subunits.</text>
</comment>
<dbReference type="GO" id="GO:0005654">
    <property type="term" value="C:nucleoplasm"/>
    <property type="evidence" value="ECO:0007669"/>
    <property type="project" value="UniProtKB-SubCell"/>
</dbReference>
<feature type="region of interest" description="Disordered" evidence="10">
    <location>
        <begin position="4500"/>
        <end position="4955"/>
    </location>
</feature>
<dbReference type="InterPro" id="IPR036465">
    <property type="entry name" value="vWFA_dom_sf"/>
</dbReference>
<dbReference type="GO" id="GO:0030687">
    <property type="term" value="C:preribosome, large subunit precursor"/>
    <property type="evidence" value="ECO:0007669"/>
    <property type="project" value="TreeGrafter"/>
</dbReference>
<feature type="compositionally biased region" description="Basic and acidic residues" evidence="10">
    <location>
        <begin position="4993"/>
        <end position="5003"/>
    </location>
</feature>
<dbReference type="SMART" id="SM00382">
    <property type="entry name" value="AAA"/>
    <property type="match status" value="5"/>
</dbReference>
<comment type="caution">
    <text evidence="12">The sequence shown here is derived from an EMBL/GenBank/DDBJ whole genome shotgun (WGS) entry which is preliminary data.</text>
</comment>
<dbReference type="InterPro" id="IPR025662">
    <property type="entry name" value="Sigma_54_int_dom_ATP-bd_1"/>
</dbReference>
<evidence type="ECO:0000256" key="8">
    <source>
        <dbReference type="ARBA" id="ARBA00023242"/>
    </source>
</evidence>
<dbReference type="PIRSF" id="PIRSF010340">
    <property type="entry name" value="Midasin"/>
    <property type="match status" value="1"/>
</dbReference>
<feature type="compositionally biased region" description="Basic and acidic residues" evidence="10">
    <location>
        <begin position="4457"/>
        <end position="4469"/>
    </location>
</feature>
<feature type="compositionally biased region" description="Basic and acidic residues" evidence="10">
    <location>
        <begin position="4506"/>
        <end position="4524"/>
    </location>
</feature>
<evidence type="ECO:0000313" key="13">
    <source>
        <dbReference type="Proteomes" id="UP000247409"/>
    </source>
</evidence>
<feature type="region of interest" description="Disordered" evidence="10">
    <location>
        <begin position="4969"/>
        <end position="5048"/>
    </location>
</feature>
<evidence type="ECO:0000256" key="5">
    <source>
        <dbReference type="ARBA" id="ARBA00022741"/>
    </source>
</evidence>
<comment type="subcellular location">
    <subcellularLocation>
        <location evidence="1">Nucleus</location>
        <location evidence="1">Nucleolus</location>
    </subcellularLocation>
    <subcellularLocation>
        <location evidence="2">Nucleus</location>
        <location evidence="2">Nucleoplasm</location>
    </subcellularLocation>
</comment>
<evidence type="ECO:0000256" key="3">
    <source>
        <dbReference type="ARBA" id="ARBA00007188"/>
    </source>
</evidence>
<evidence type="ECO:0000313" key="12">
    <source>
        <dbReference type="EMBL" id="PXF43299.1"/>
    </source>
</evidence>
<keyword evidence="5 9" id="KW-0547">Nucleotide-binding</keyword>
<dbReference type="SUPFAM" id="SSF53300">
    <property type="entry name" value="vWA-like"/>
    <property type="match status" value="1"/>
</dbReference>
<feature type="region of interest" description="Disordered" evidence="10">
    <location>
        <begin position="780"/>
        <end position="826"/>
    </location>
</feature>
<feature type="domain" description="VWFA" evidence="11">
    <location>
        <begin position="5220"/>
        <end position="5415"/>
    </location>
</feature>
<dbReference type="Gene3D" id="3.40.50.300">
    <property type="entry name" value="P-loop containing nucleotide triphosphate hydrolases"/>
    <property type="match status" value="6"/>
</dbReference>
<dbReference type="InterPro" id="IPR012099">
    <property type="entry name" value="Midasin"/>
</dbReference>
<dbReference type="SUPFAM" id="SSF52540">
    <property type="entry name" value="P-loop containing nucleoside triphosphate hydrolases"/>
    <property type="match status" value="5"/>
</dbReference>
<gene>
    <name evidence="12" type="ORF">BWQ96_06938</name>
</gene>
<feature type="region of interest" description="Disordered" evidence="10">
    <location>
        <begin position="4457"/>
        <end position="4486"/>
    </location>
</feature>
<evidence type="ECO:0000256" key="6">
    <source>
        <dbReference type="ARBA" id="ARBA00022840"/>
    </source>
</evidence>
<keyword evidence="6 9" id="KW-0067">ATP-binding</keyword>
<evidence type="ECO:0000259" key="11">
    <source>
        <dbReference type="PROSITE" id="PS50234"/>
    </source>
</evidence>
<dbReference type="OrthoDB" id="5186at2759"/>
<feature type="compositionally biased region" description="Basic and acidic residues" evidence="10">
    <location>
        <begin position="4733"/>
        <end position="4752"/>
    </location>
</feature>
<feature type="compositionally biased region" description="Acidic residues" evidence="10">
    <location>
        <begin position="4528"/>
        <end position="4549"/>
    </location>
</feature>
<comment type="similarity">
    <text evidence="3 9">Belongs to the midasin family.</text>
</comment>
<keyword evidence="7 9" id="KW-0143">Chaperone</keyword>
<feature type="compositionally biased region" description="Basic and acidic residues" evidence="10">
    <location>
        <begin position="4884"/>
        <end position="4912"/>
    </location>
</feature>
<dbReference type="STRING" id="448386.A0A2V3IML8"/>
<evidence type="ECO:0000256" key="9">
    <source>
        <dbReference type="PIRNR" id="PIRNR010340"/>
    </source>
</evidence>
<feature type="compositionally biased region" description="Basic and acidic residues" evidence="10">
    <location>
        <begin position="4660"/>
        <end position="4690"/>
    </location>
</feature>
<dbReference type="PROSITE" id="PS00675">
    <property type="entry name" value="SIGMA54_INTERACT_1"/>
    <property type="match status" value="1"/>
</dbReference>
<feature type="compositionally biased region" description="Basic and acidic residues" evidence="10">
    <location>
        <begin position="4703"/>
        <end position="4720"/>
    </location>
</feature>
<keyword evidence="8 9" id="KW-0539">Nucleus</keyword>
<evidence type="ECO:0000256" key="4">
    <source>
        <dbReference type="ARBA" id="ARBA00017143"/>
    </source>
</evidence>
<dbReference type="Gene3D" id="3.40.50.410">
    <property type="entry name" value="von Willebrand factor, type A domain"/>
    <property type="match status" value="1"/>
</dbReference>
<dbReference type="InterPro" id="IPR011704">
    <property type="entry name" value="ATPase_dyneun-rel_AAA"/>
</dbReference>
<evidence type="ECO:0000256" key="7">
    <source>
        <dbReference type="ARBA" id="ARBA00023186"/>
    </source>
</evidence>
<dbReference type="GO" id="GO:0000027">
    <property type="term" value="P:ribosomal large subunit assembly"/>
    <property type="evidence" value="ECO:0007669"/>
    <property type="project" value="InterPro"/>
</dbReference>
<dbReference type="InterPro" id="IPR041190">
    <property type="entry name" value="Midasin_AAA_lid_5"/>
</dbReference>
<reference evidence="12 13" key="1">
    <citation type="journal article" date="2018" name="Mol. Biol. Evol.">
        <title>Analysis of the draft genome of the red seaweed Gracilariopsis chorda provides insights into genome size evolution in Rhodophyta.</title>
        <authorList>
            <person name="Lee J."/>
            <person name="Yang E.C."/>
            <person name="Graf L."/>
            <person name="Yang J.H."/>
            <person name="Qiu H."/>
            <person name="Zel Zion U."/>
            <person name="Chan C.X."/>
            <person name="Stephens T.G."/>
            <person name="Weber A.P.M."/>
            <person name="Boo G.H."/>
            <person name="Boo S.M."/>
            <person name="Kim K.M."/>
            <person name="Shin Y."/>
            <person name="Jung M."/>
            <person name="Lee S.J."/>
            <person name="Yim H.S."/>
            <person name="Lee J.H."/>
            <person name="Bhattacharya D."/>
            <person name="Yoon H.S."/>
        </authorList>
    </citation>
    <scope>NUCLEOTIDE SEQUENCE [LARGE SCALE GENOMIC DNA]</scope>
    <source>
        <strain evidence="12 13">SKKU-2015</strain>
        <tissue evidence="12">Whole body</tissue>
    </source>
</reference>
<feature type="compositionally biased region" description="Basic and acidic residues" evidence="10">
    <location>
        <begin position="5024"/>
        <end position="5039"/>
    </location>
</feature>
<feature type="compositionally biased region" description="Basic and acidic residues" evidence="10">
    <location>
        <begin position="4927"/>
        <end position="4937"/>
    </location>
</feature>
<dbReference type="InterPro" id="IPR027417">
    <property type="entry name" value="P-loop_NTPase"/>
</dbReference>
<organism evidence="12 13">
    <name type="scientific">Gracilariopsis chorda</name>
    <dbReference type="NCBI Taxonomy" id="448386"/>
    <lineage>
        <taxon>Eukaryota</taxon>
        <taxon>Rhodophyta</taxon>
        <taxon>Florideophyceae</taxon>
        <taxon>Rhodymeniophycidae</taxon>
        <taxon>Gracilariales</taxon>
        <taxon>Gracilariaceae</taxon>
        <taxon>Gracilariopsis</taxon>
    </lineage>
</organism>
<dbReference type="GO" id="GO:0005524">
    <property type="term" value="F:ATP binding"/>
    <property type="evidence" value="ECO:0007669"/>
    <property type="project" value="UniProtKB-KW"/>
</dbReference>
<keyword evidence="13" id="KW-1185">Reference proteome</keyword>
<name>A0A2V3IML8_9FLOR</name>
<dbReference type="EMBL" id="NBIV01000129">
    <property type="protein sequence ID" value="PXF43299.1"/>
    <property type="molecule type" value="Genomic_DNA"/>
</dbReference>
<dbReference type="PANTHER" id="PTHR48103:SF2">
    <property type="entry name" value="MIDASIN"/>
    <property type="match status" value="1"/>
</dbReference>
<dbReference type="InterPro" id="IPR040848">
    <property type="entry name" value="AAA_lid_7"/>
</dbReference>
<evidence type="ECO:0000256" key="1">
    <source>
        <dbReference type="ARBA" id="ARBA00004604"/>
    </source>
</evidence>
<accession>A0A2V3IML8</accession>
<proteinExistence type="inferred from homology"/>